<reference evidence="3" key="2">
    <citation type="submission" date="2022-01" db="EMBL/GenBank/DDBJ databases">
        <authorList>
            <person name="Yamashiro T."/>
            <person name="Shiraishi A."/>
            <person name="Satake H."/>
            <person name="Nakayama K."/>
        </authorList>
    </citation>
    <scope>NUCLEOTIDE SEQUENCE</scope>
</reference>
<protein>
    <submittedName>
        <fullName evidence="3">Uncharacterized protein</fullName>
    </submittedName>
</protein>
<feature type="compositionally biased region" description="Low complexity" evidence="2">
    <location>
        <begin position="249"/>
        <end position="260"/>
    </location>
</feature>
<feature type="coiled-coil region" evidence="1">
    <location>
        <begin position="646"/>
        <end position="709"/>
    </location>
</feature>
<feature type="compositionally biased region" description="Low complexity" evidence="2">
    <location>
        <begin position="170"/>
        <end position="201"/>
    </location>
</feature>
<keyword evidence="1" id="KW-0175">Coiled coil</keyword>
<organism evidence="3 4">
    <name type="scientific">Tanacetum coccineum</name>
    <dbReference type="NCBI Taxonomy" id="301880"/>
    <lineage>
        <taxon>Eukaryota</taxon>
        <taxon>Viridiplantae</taxon>
        <taxon>Streptophyta</taxon>
        <taxon>Embryophyta</taxon>
        <taxon>Tracheophyta</taxon>
        <taxon>Spermatophyta</taxon>
        <taxon>Magnoliopsida</taxon>
        <taxon>eudicotyledons</taxon>
        <taxon>Gunneridae</taxon>
        <taxon>Pentapetalae</taxon>
        <taxon>asterids</taxon>
        <taxon>campanulids</taxon>
        <taxon>Asterales</taxon>
        <taxon>Asteraceae</taxon>
        <taxon>Asteroideae</taxon>
        <taxon>Anthemideae</taxon>
        <taxon>Anthemidinae</taxon>
        <taxon>Tanacetum</taxon>
    </lineage>
</organism>
<keyword evidence="4" id="KW-1185">Reference proteome</keyword>
<accession>A0ABQ5HGG9</accession>
<evidence type="ECO:0000256" key="1">
    <source>
        <dbReference type="SAM" id="Coils"/>
    </source>
</evidence>
<gene>
    <name evidence="3" type="ORF">Tco_1068019</name>
</gene>
<dbReference type="EMBL" id="BQNB010019535">
    <property type="protein sequence ID" value="GJT86302.1"/>
    <property type="molecule type" value="Genomic_DNA"/>
</dbReference>
<feature type="non-terminal residue" evidence="3">
    <location>
        <position position="1"/>
    </location>
</feature>
<reference evidence="3" key="1">
    <citation type="journal article" date="2022" name="Int. J. Mol. Sci.">
        <title>Draft Genome of Tanacetum Coccineum: Genomic Comparison of Closely Related Tanacetum-Family Plants.</title>
        <authorList>
            <person name="Yamashiro T."/>
            <person name="Shiraishi A."/>
            <person name="Nakayama K."/>
            <person name="Satake H."/>
        </authorList>
    </citation>
    <scope>NUCLEOTIDE SEQUENCE</scope>
</reference>
<comment type="caution">
    <text evidence="3">The sequence shown here is derived from an EMBL/GenBank/DDBJ whole genome shotgun (WGS) entry which is preliminary data.</text>
</comment>
<feature type="region of interest" description="Disordered" evidence="2">
    <location>
        <begin position="64"/>
        <end position="90"/>
    </location>
</feature>
<evidence type="ECO:0000313" key="4">
    <source>
        <dbReference type="Proteomes" id="UP001151760"/>
    </source>
</evidence>
<evidence type="ECO:0000256" key="2">
    <source>
        <dbReference type="SAM" id="MobiDB-lite"/>
    </source>
</evidence>
<proteinExistence type="predicted"/>
<feature type="region of interest" description="Disordered" evidence="2">
    <location>
        <begin position="155"/>
        <end position="214"/>
    </location>
</feature>
<name>A0ABQ5HGG9_9ASTR</name>
<dbReference type="Proteomes" id="UP001151760">
    <property type="component" value="Unassembled WGS sequence"/>
</dbReference>
<feature type="region of interest" description="Disordered" evidence="2">
    <location>
        <begin position="230"/>
        <end position="260"/>
    </location>
</feature>
<evidence type="ECO:0000313" key="3">
    <source>
        <dbReference type="EMBL" id="GJT86302.1"/>
    </source>
</evidence>
<sequence>VMAISVISVSSYSSKESVGTSTGRVILFGIIPTTIPDTTPSSDPFEDLSSDHIPPLPAISPFLSSIDDSSDSHTPDTPPSPTHDTPFNEMTLSTQSTPVASGALCLRVMILAPRHPIPYGQPYRYHLNGSVHMMTVRKRVGPLPTHRLAMRHSVDYSSSDHFSSDDSSRDSSSSSSLETLSDSSADALSDSASSHSSFDHSLPAPSSGMRPSHHLCSLVPSVHRLPAAISERPSHDSSTTSPSRKRSRSPAASRIRSPESVTDLEVSLAESFEPSRYKGANLEMDVDVKYDGIDIDLEIQADIDECIAYVDALRVKGIDARVIVEVVDREETETEVTYEILGDLVQRFHDHTEEIPVHRVQTIESVQRDQGHRIVATRQTMPNTRSGASRTREGINEQIDFRLAGALGARDAARNLKPLIGGGGEQEEISGNGNGNVNGGGNGYNFGGFIVMSSPNHPTSDIEDAFSSNFPDYIPASLDYVPASPRKTYSSSSNNSFGVVPIVSPTLSLFHDDPYMKVMHAYYAKESLIPPPTIVPPSTMLSSMFNPQEFFLPEKLLSPKKQRHNQSFSLITTLFRGNYISNSLEWGEDFGGMLQGHVKETVSSGGVGFWRWVKGIRKVAIFGPSLYAVGVCIDIPKGESSRKTSLERYEEKIKEILNHLDELSLDRIEHIKDKIEGLGKGRVIIQQDFDNLKAELQKAHARIAKLQRKQMRNNNKIALARFRIANLE</sequence>